<dbReference type="SUPFAM" id="SSF47216">
    <property type="entry name" value="Proteasome activator"/>
    <property type="match status" value="1"/>
</dbReference>
<name>A0A9N9BCD6_9GLOM</name>
<keyword evidence="2" id="KW-0647">Proteasome</keyword>
<keyword evidence="4" id="KW-0732">Signal</keyword>
<evidence type="ECO:0000256" key="4">
    <source>
        <dbReference type="SAM" id="SignalP"/>
    </source>
</evidence>
<dbReference type="GO" id="GO:2000045">
    <property type="term" value="P:regulation of G1/S transition of mitotic cell cycle"/>
    <property type="evidence" value="ECO:0007669"/>
    <property type="project" value="TreeGrafter"/>
</dbReference>
<comment type="caution">
    <text evidence="7">The sequence shown here is derived from an EMBL/GenBank/DDBJ whole genome shotgun (WGS) entry which is preliminary data.</text>
</comment>
<organism evidence="7 8">
    <name type="scientific">Diversispora eburnea</name>
    <dbReference type="NCBI Taxonomy" id="1213867"/>
    <lineage>
        <taxon>Eukaryota</taxon>
        <taxon>Fungi</taxon>
        <taxon>Fungi incertae sedis</taxon>
        <taxon>Mucoromycota</taxon>
        <taxon>Glomeromycotina</taxon>
        <taxon>Glomeromycetes</taxon>
        <taxon>Diversisporales</taxon>
        <taxon>Diversisporaceae</taxon>
        <taxon>Diversispora</taxon>
    </lineage>
</organism>
<feature type="signal peptide" evidence="4">
    <location>
        <begin position="1"/>
        <end position="18"/>
    </location>
</feature>
<dbReference type="InterPro" id="IPR036252">
    <property type="entry name" value="Proteasome_activ_sf"/>
</dbReference>
<dbReference type="GO" id="GO:0005654">
    <property type="term" value="C:nucleoplasm"/>
    <property type="evidence" value="ECO:0007669"/>
    <property type="project" value="TreeGrafter"/>
</dbReference>
<dbReference type="Gene3D" id="1.20.120.180">
    <property type="entry name" value="Proteasome activator pa28, C-terminal domain"/>
    <property type="match status" value="1"/>
</dbReference>
<evidence type="ECO:0000256" key="3">
    <source>
        <dbReference type="SAM" id="MobiDB-lite"/>
    </source>
</evidence>
<dbReference type="InterPro" id="IPR003185">
    <property type="entry name" value="Proteasome_activ_PA28_N"/>
</dbReference>
<dbReference type="PANTHER" id="PTHR10660">
    <property type="entry name" value="PROTEASOME REGULATOR PA28"/>
    <property type="match status" value="1"/>
</dbReference>
<dbReference type="EMBL" id="CAJVPK010000942">
    <property type="protein sequence ID" value="CAG8560962.1"/>
    <property type="molecule type" value="Genomic_DNA"/>
</dbReference>
<dbReference type="InterPro" id="IPR003186">
    <property type="entry name" value="PA28_C"/>
</dbReference>
<feature type="region of interest" description="Disordered" evidence="3">
    <location>
        <begin position="122"/>
        <end position="150"/>
    </location>
</feature>
<dbReference type="OrthoDB" id="2358734at2759"/>
<dbReference type="InterPro" id="IPR036997">
    <property type="entry name" value="PA28_C_sf"/>
</dbReference>
<feature type="domain" description="Proteasome activator PA28 N-terminal" evidence="5">
    <location>
        <begin position="37"/>
        <end position="69"/>
    </location>
</feature>
<dbReference type="GO" id="GO:0005737">
    <property type="term" value="C:cytoplasm"/>
    <property type="evidence" value="ECO:0007669"/>
    <property type="project" value="TreeGrafter"/>
</dbReference>
<keyword evidence="8" id="KW-1185">Reference proteome</keyword>
<dbReference type="AlphaFoldDB" id="A0A9N9BCD6"/>
<dbReference type="GO" id="GO:0008537">
    <property type="term" value="C:proteasome activator complex"/>
    <property type="evidence" value="ECO:0007669"/>
    <property type="project" value="InterPro"/>
</dbReference>
<dbReference type="InterPro" id="IPR009077">
    <property type="entry name" value="Proteasome_activ_PA28"/>
</dbReference>
<evidence type="ECO:0000313" key="7">
    <source>
        <dbReference type="EMBL" id="CAG8560962.1"/>
    </source>
</evidence>
<evidence type="ECO:0000313" key="8">
    <source>
        <dbReference type="Proteomes" id="UP000789706"/>
    </source>
</evidence>
<feature type="compositionally biased region" description="Basic and acidic residues" evidence="3">
    <location>
        <begin position="137"/>
        <end position="150"/>
    </location>
</feature>
<reference evidence="7" key="1">
    <citation type="submission" date="2021-06" db="EMBL/GenBank/DDBJ databases">
        <authorList>
            <person name="Kallberg Y."/>
            <person name="Tangrot J."/>
            <person name="Rosling A."/>
        </authorList>
    </citation>
    <scope>NUCLEOTIDE SEQUENCE</scope>
    <source>
        <strain evidence="7">AZ414A</strain>
    </source>
</reference>
<feature type="domain" description="Proteasome activator PA28 C-terminal" evidence="6">
    <location>
        <begin position="191"/>
        <end position="311"/>
    </location>
</feature>
<evidence type="ECO:0000256" key="1">
    <source>
        <dbReference type="ARBA" id="ARBA00005883"/>
    </source>
</evidence>
<evidence type="ECO:0000259" key="5">
    <source>
        <dbReference type="Pfam" id="PF02251"/>
    </source>
</evidence>
<evidence type="ECO:0000256" key="2">
    <source>
        <dbReference type="ARBA" id="ARBA00022942"/>
    </source>
</evidence>
<dbReference type="GO" id="GO:0061136">
    <property type="term" value="P:regulation of proteasomal protein catabolic process"/>
    <property type="evidence" value="ECO:0007669"/>
    <property type="project" value="TreeGrafter"/>
</dbReference>
<dbReference type="PANTHER" id="PTHR10660:SF2">
    <property type="entry name" value="LD45860P"/>
    <property type="match status" value="1"/>
</dbReference>
<proteinExistence type="inferred from homology"/>
<dbReference type="Pfam" id="PF02251">
    <property type="entry name" value="PA28_N"/>
    <property type="match status" value="1"/>
</dbReference>
<sequence>MLLCLWVIRLFNIPTVIPEFTNSIILFSIVPNATFTLKQFRSQLSTQSHGIINQIFPNKIIELNRLFNDYTNKKFTSQLDFCFEDSQQTDINLSSQSSLFSIYSNIDCSQYSNSSIPTINIPNINKDNSNAPKKRKGNPDEEYKEQNIDHKKIKDGNSKENLHKFCDDANSEYNEIAKLSVQHLNEGKDYRCIEELQKILKDEVACLIEYCCKLRVWISTNTEEKTSGMSTLEVITTELSRVEANSLAFLGTFTKFHVDRSELIKNIYKYPSIHDNFNALVYFDYKHLINIRHHLQDMFNTYVIIHNIFQNDIIPLDD</sequence>
<dbReference type="GO" id="GO:0061133">
    <property type="term" value="F:endopeptidase activator activity"/>
    <property type="evidence" value="ECO:0007669"/>
    <property type="project" value="TreeGrafter"/>
</dbReference>
<comment type="similarity">
    <text evidence="1">Belongs to the PA28 family.</text>
</comment>
<accession>A0A9N9BCD6</accession>
<dbReference type="Pfam" id="PF02252">
    <property type="entry name" value="PA28_C"/>
    <property type="match status" value="1"/>
</dbReference>
<evidence type="ECO:0000259" key="6">
    <source>
        <dbReference type="Pfam" id="PF02252"/>
    </source>
</evidence>
<protein>
    <submittedName>
        <fullName evidence="7">7717_t:CDS:1</fullName>
    </submittedName>
</protein>
<gene>
    <name evidence="7" type="ORF">DEBURN_LOCUS7587</name>
</gene>
<feature type="chain" id="PRO_5040355934" evidence="4">
    <location>
        <begin position="19"/>
        <end position="318"/>
    </location>
</feature>
<dbReference type="Proteomes" id="UP000789706">
    <property type="component" value="Unassembled WGS sequence"/>
</dbReference>